<feature type="transmembrane region" description="Helical" evidence="2">
    <location>
        <begin position="396"/>
        <end position="418"/>
    </location>
</feature>
<evidence type="ECO:0000256" key="2">
    <source>
        <dbReference type="SAM" id="Phobius"/>
    </source>
</evidence>
<evidence type="ECO:0000313" key="4">
    <source>
        <dbReference type="EMBL" id="AFL05069.1"/>
    </source>
</evidence>
<sequence length="643" mass="66923">MAGSARRTAVGRGGPAIASDGARAAAGTGCSAGSWFHCAPPGKTTWGITPRFREQSGCPPMRAAAGCCCNGSMNDTTYAYDAGGAVGPGTNGSDSYGSNPYGSPAPGPQPKPKRQSDRFFSWIRGSAMERGDDRWIAGVCSAIAQRVGWSPTLVRALVLASVVLCGFGLALYAIAWALLPDARDGRILGEELIDGRWDWNMLGVIIMMMLAVAVPGAGLAAALCAALVLWALVQNANRRHGGYGSGSGVSDASGTGDSENGSYRRGWPVSSYAYDGADTGEQAADAGTAGSSGPTAPETAGSAAESSVASVRQPFQQPAPGYGFGQPHTADRPARPSMPYQSSPYRPSAGPLPPKYERRKPAGFAIVIGMIGLMLVSGAVLMLANDNSSIESMTRVLTLWIGGVCLALGAVITVLGLMGRRSGGLIPLAWTAAFVAVCVLGVNVAYSYTVDAMQSEGGTLVNVRGVTKYGATDQQIARLQQGVRFVGTNYGDDRVSIDLTRDGVPGISPHKVTDVDGKVRQSTCPVGDLRISAYRARVILTLPQGCSFAFGKRSDGYRLVGSIGGRYTITRNQWGYDFLRLDNTFSGRSGEKPACDGGASNLDYSTIPEGGPELIINVPYTIEGKVAVRYVDDSGGCSSDDAL</sequence>
<feature type="compositionally biased region" description="Polar residues" evidence="1">
    <location>
        <begin position="248"/>
        <end position="261"/>
    </location>
</feature>
<feature type="compositionally biased region" description="Low complexity" evidence="1">
    <location>
        <begin position="300"/>
        <end position="311"/>
    </location>
</feature>
<keyword evidence="2" id="KW-1133">Transmembrane helix</keyword>
<keyword evidence="2" id="KW-0812">Transmembrane</keyword>
<evidence type="ECO:0000259" key="3">
    <source>
        <dbReference type="Pfam" id="PF04024"/>
    </source>
</evidence>
<gene>
    <name evidence="4" type="primary">pspC</name>
    <name evidence="4" type="ORF">BBB_1478</name>
</gene>
<keyword evidence="2" id="KW-0472">Membrane</keyword>
<feature type="transmembrane region" description="Helical" evidence="2">
    <location>
        <begin position="362"/>
        <end position="384"/>
    </location>
</feature>
<evidence type="ECO:0000256" key="1">
    <source>
        <dbReference type="SAM" id="MobiDB-lite"/>
    </source>
</evidence>
<proteinExistence type="predicted"/>
<dbReference type="PATRIC" id="fig|484020.3.peg.1461"/>
<feature type="region of interest" description="Disordered" evidence="1">
    <location>
        <begin position="1"/>
        <end position="22"/>
    </location>
</feature>
<feature type="region of interest" description="Disordered" evidence="1">
    <location>
        <begin position="91"/>
        <end position="116"/>
    </location>
</feature>
<dbReference type="EMBL" id="CP001361">
    <property type="protein sequence ID" value="AFL05069.1"/>
    <property type="molecule type" value="Genomic_DNA"/>
</dbReference>
<evidence type="ECO:0000313" key="5">
    <source>
        <dbReference type="Proteomes" id="UP000006173"/>
    </source>
</evidence>
<dbReference type="Pfam" id="PF04024">
    <property type="entry name" value="PspC"/>
    <property type="match status" value="1"/>
</dbReference>
<feature type="domain" description="Phage shock protein PspC N-terminal" evidence="3">
    <location>
        <begin position="132"/>
        <end position="181"/>
    </location>
</feature>
<dbReference type="InterPro" id="IPR007168">
    <property type="entry name" value="Phageshock_PspC_N"/>
</dbReference>
<reference evidence="4 5" key="1">
    <citation type="journal article" date="2012" name="J. Bacteriol.">
        <title>Complete Genome Sequence of the Probiotic Bacterium Bifidobacterium bifidum Strain BGN4.</title>
        <authorList>
            <person name="Yu D.S."/>
            <person name="Jeong H."/>
            <person name="Lee D.H."/>
            <person name="Kwon S.K."/>
            <person name="Song J.Y."/>
            <person name="Kim B.K."/>
            <person name="Park M.S."/>
            <person name="Ji G.E."/>
            <person name="Oh T.K."/>
            <person name="Kim J.F."/>
        </authorList>
    </citation>
    <scope>NUCLEOTIDE SEQUENCE [LARGE SCALE GENOMIC DNA]</scope>
    <source>
        <strain evidence="4 5">BGN4</strain>
    </source>
</reference>
<dbReference type="Proteomes" id="UP000006173">
    <property type="component" value="Chromosome"/>
</dbReference>
<feature type="compositionally biased region" description="Polar residues" evidence="1">
    <location>
        <begin position="91"/>
        <end position="101"/>
    </location>
</feature>
<name>I3WJK6_BIFBI</name>
<organism evidence="4 5">
    <name type="scientific">Bifidobacterium bifidum BGN4</name>
    <dbReference type="NCBI Taxonomy" id="484020"/>
    <lineage>
        <taxon>Bacteria</taxon>
        <taxon>Bacillati</taxon>
        <taxon>Actinomycetota</taxon>
        <taxon>Actinomycetes</taxon>
        <taxon>Bifidobacteriales</taxon>
        <taxon>Bifidobacteriaceae</taxon>
        <taxon>Bifidobacterium</taxon>
    </lineage>
</organism>
<feature type="transmembrane region" description="Helical" evidence="2">
    <location>
        <begin position="156"/>
        <end position="179"/>
    </location>
</feature>
<protein>
    <submittedName>
        <fullName evidence="4">Phage shock protein C</fullName>
    </submittedName>
</protein>
<dbReference type="AlphaFoldDB" id="I3WJK6"/>
<feature type="transmembrane region" description="Helical" evidence="2">
    <location>
        <begin position="425"/>
        <end position="446"/>
    </location>
</feature>
<feature type="transmembrane region" description="Helical" evidence="2">
    <location>
        <begin position="199"/>
        <end position="232"/>
    </location>
</feature>
<feature type="region of interest" description="Disordered" evidence="1">
    <location>
        <begin position="280"/>
        <end position="356"/>
    </location>
</feature>
<dbReference type="HOGENOM" id="CLU_024911_0_0_11"/>
<accession>I3WJK6</accession>
<feature type="region of interest" description="Disordered" evidence="1">
    <location>
        <begin position="243"/>
        <end position="264"/>
    </location>
</feature>
<dbReference type="KEGG" id="bbf:BBB_1478"/>